<dbReference type="InterPro" id="IPR036875">
    <property type="entry name" value="Znf_CCHC_sf"/>
</dbReference>
<proteinExistence type="predicted"/>
<sequence>MNVFKALVEAIIDRLFVPRLSKTDLIFSTRVPSPRTLWFRNNLRVQGCRRVLALRILPCLMSIRRVGRGVNYKVWKKRVLLHLGWMDIDYTIRKDEPVSITETSTPDAINLYEKWERSNRLSIMFIKTKICASIKGSLEQHTKVKDFIKAIDEQFATSDKALASTLIMYFSSMRHTETKGVRDYIMRMRDIAAQLKTLEVTISDAFLVHFILFTLPPQYAPFKISYNTHKDKWSINELMTMCVQEERRLLMEEGEKVNFTTTSSSKKKNYHYKEKGKGKITADPTIKKESKCHFCKKKGHIQKDCPGFKAWLMKKREMTINGYFIGYAEKSKGFRFYCPSQSTRISGLISGSDQIQDEVTPENDHLNSTVSSTTKYDHAEEEQVHREVERVPLRKSIRERRSTIPNDYEMYLQELDYNIGADNDPTTFSQTTNYNESDLWLRATKYEIKKKSLYVVMALVAHFDFELH</sequence>
<dbReference type="Pfam" id="PF14223">
    <property type="entry name" value="Retrotran_gag_2"/>
    <property type="match status" value="1"/>
</dbReference>
<dbReference type="PANTHER" id="PTHR35317:SF23">
    <property type="entry name" value="OS04G0629600 PROTEIN"/>
    <property type="match status" value="1"/>
</dbReference>
<evidence type="ECO:0000313" key="4">
    <source>
        <dbReference type="EMBL" id="KAK9741622.1"/>
    </source>
</evidence>
<dbReference type="PANTHER" id="PTHR35317">
    <property type="entry name" value="OS04G0629600 PROTEIN"/>
    <property type="match status" value="1"/>
</dbReference>
<feature type="region of interest" description="Disordered" evidence="2">
    <location>
        <begin position="358"/>
        <end position="380"/>
    </location>
</feature>
<protein>
    <recommendedName>
        <fullName evidence="3">CCHC-type domain-containing protein</fullName>
    </recommendedName>
</protein>
<dbReference type="AlphaFoldDB" id="A0AAW1M813"/>
<name>A0AAW1M813_SAPOF</name>
<dbReference type="PROSITE" id="PS50158">
    <property type="entry name" value="ZF_CCHC"/>
    <property type="match status" value="1"/>
</dbReference>
<organism evidence="4 5">
    <name type="scientific">Saponaria officinalis</name>
    <name type="common">Common soapwort</name>
    <name type="synonym">Lychnis saponaria</name>
    <dbReference type="NCBI Taxonomy" id="3572"/>
    <lineage>
        <taxon>Eukaryota</taxon>
        <taxon>Viridiplantae</taxon>
        <taxon>Streptophyta</taxon>
        <taxon>Embryophyta</taxon>
        <taxon>Tracheophyta</taxon>
        <taxon>Spermatophyta</taxon>
        <taxon>Magnoliopsida</taxon>
        <taxon>eudicotyledons</taxon>
        <taxon>Gunneridae</taxon>
        <taxon>Pentapetalae</taxon>
        <taxon>Caryophyllales</taxon>
        <taxon>Caryophyllaceae</taxon>
        <taxon>Caryophylleae</taxon>
        <taxon>Saponaria</taxon>
    </lineage>
</organism>
<dbReference type="EMBL" id="JBDFQZ010000003">
    <property type="protein sequence ID" value="KAK9741622.1"/>
    <property type="molecule type" value="Genomic_DNA"/>
</dbReference>
<reference evidence="4" key="1">
    <citation type="submission" date="2024-03" db="EMBL/GenBank/DDBJ databases">
        <title>WGS assembly of Saponaria officinalis var. Norfolk2.</title>
        <authorList>
            <person name="Jenkins J."/>
            <person name="Shu S."/>
            <person name="Grimwood J."/>
            <person name="Barry K."/>
            <person name="Goodstein D."/>
            <person name="Schmutz J."/>
            <person name="Leebens-Mack J."/>
            <person name="Osbourn A."/>
        </authorList>
    </citation>
    <scope>NUCLEOTIDE SEQUENCE [LARGE SCALE GENOMIC DNA]</scope>
    <source>
        <strain evidence="4">JIC</strain>
    </source>
</reference>
<evidence type="ECO:0000313" key="5">
    <source>
        <dbReference type="Proteomes" id="UP001443914"/>
    </source>
</evidence>
<keyword evidence="1" id="KW-0479">Metal-binding</keyword>
<evidence type="ECO:0000256" key="2">
    <source>
        <dbReference type="SAM" id="MobiDB-lite"/>
    </source>
</evidence>
<gene>
    <name evidence="4" type="ORF">RND81_03G117900</name>
</gene>
<evidence type="ECO:0000256" key="1">
    <source>
        <dbReference type="PROSITE-ProRule" id="PRU00047"/>
    </source>
</evidence>
<dbReference type="SUPFAM" id="SSF57756">
    <property type="entry name" value="Retrovirus zinc finger-like domains"/>
    <property type="match status" value="1"/>
</dbReference>
<dbReference type="GO" id="GO:0003676">
    <property type="term" value="F:nucleic acid binding"/>
    <property type="evidence" value="ECO:0007669"/>
    <property type="project" value="InterPro"/>
</dbReference>
<keyword evidence="1" id="KW-0862">Zinc</keyword>
<dbReference type="Proteomes" id="UP001443914">
    <property type="component" value="Unassembled WGS sequence"/>
</dbReference>
<keyword evidence="1" id="KW-0863">Zinc-finger</keyword>
<feature type="domain" description="CCHC-type" evidence="3">
    <location>
        <begin position="291"/>
        <end position="306"/>
    </location>
</feature>
<keyword evidence="5" id="KW-1185">Reference proteome</keyword>
<dbReference type="GO" id="GO:0008270">
    <property type="term" value="F:zinc ion binding"/>
    <property type="evidence" value="ECO:0007669"/>
    <property type="project" value="UniProtKB-KW"/>
</dbReference>
<evidence type="ECO:0000259" key="3">
    <source>
        <dbReference type="PROSITE" id="PS50158"/>
    </source>
</evidence>
<comment type="caution">
    <text evidence="4">The sequence shown here is derived from an EMBL/GenBank/DDBJ whole genome shotgun (WGS) entry which is preliminary data.</text>
</comment>
<dbReference type="InterPro" id="IPR001878">
    <property type="entry name" value="Znf_CCHC"/>
</dbReference>
<accession>A0AAW1M813</accession>
<dbReference type="Gene3D" id="4.10.60.10">
    <property type="entry name" value="Zinc finger, CCHC-type"/>
    <property type="match status" value="1"/>
</dbReference>